<evidence type="ECO:0000256" key="1">
    <source>
        <dbReference type="SAM" id="MobiDB-lite"/>
    </source>
</evidence>
<dbReference type="InterPro" id="IPR053074">
    <property type="entry name" value="NPC_Nucleoporin"/>
</dbReference>
<feature type="region of interest" description="Disordered" evidence="1">
    <location>
        <begin position="157"/>
        <end position="185"/>
    </location>
</feature>
<feature type="region of interest" description="Disordered" evidence="1">
    <location>
        <begin position="1"/>
        <end position="102"/>
    </location>
</feature>
<dbReference type="AlphaFoldDB" id="A0AAJ0GZG7"/>
<name>A0AAJ0GZG7_9PEZI</name>
<feature type="compositionally biased region" description="Polar residues" evidence="1">
    <location>
        <begin position="397"/>
        <end position="439"/>
    </location>
</feature>
<gene>
    <name evidence="3" type="ORF">B0T15DRAFT_392867</name>
</gene>
<sequence>MDPPSKKRSLFGFRGLFRSSATPTDSRDAKTDAPMQSAASAPAQREFNSPVKRASESQLASRKIIGRPQAPSSKLSQSISASEIAHRPYSTALGTPRRMPGDNPNKPYIVSSSAVAPAPAPANVSKSTSFSGVTSTPRNLFRSSALYSRPGVSTTFSPRVPANTLTQSFPPNTPGKPPRGSTADVNGRILANTSSSELFKMRIPEPPRHLTGEMLAKEVPDDPNRSGSIYADEFLAHYCPPDLDEHQRRQFFCILDLRRLKYAADEVFVKKDWKINILNFAKEYEKSRSLIMLRYGLYEFKTVRASEAVKKEWKEKHGIPDSDDESGVRAGGKAKRKAEEDLGPSSTLTESPSGANKRARGPEASVKNKRKADADPDDNHPAKLQKPAEAEKPAPTQKLSSATKSVFESIANNAQSASDAPSKTSGKSLFASSTSSKPQGSIGRSLFDPASKPAGASGNIFGHLSDESKGSGNEGADEESETSTDAGEDYSEAQDVSQSDEQAASGGVSTPQFPSAKAATTTNGSSNVSSDGESTQGRSIFDRITRGSDGQPIRKLPPNNGNLFGTPDVMERSASPNASFGGPASGSFNFSFGGSSQPGGAPVFSQNPPAASSIFGNSLAPGGGTSTGTNSPFTFGGASSLATTPAATTPEPSAKAEDGKETNADGDEAPQEQISLTDGGPGEEDESAVHEVRAKAVKLVTGPDSDEDSSSNADKAKSAKKSPWKVQGVGPLRLLKHKTTGAVRMLLRAEPRGHVALNKRVLPDFSYKADNKYVKLAVATDDGKGLETWMIQVKTPAAAQALAEALEEHKKANKK</sequence>
<feature type="compositionally biased region" description="Polar residues" evidence="1">
    <location>
        <begin position="157"/>
        <end position="170"/>
    </location>
</feature>
<dbReference type="PANTHER" id="PTHR38697">
    <property type="entry name" value="NUCLEAR PORE COMPLEX PROTEIN SIMILAR TO S. CEREVISIAE NUP2 (EUROFUNG)"/>
    <property type="match status" value="1"/>
</dbReference>
<dbReference type="PANTHER" id="PTHR38697:SF1">
    <property type="entry name" value="NUCLEAR PORE COMPLEX PROTEIN SIMILAR TO S. CEREVISIAE NUP2 (EUROFUNG)"/>
    <property type="match status" value="1"/>
</dbReference>
<dbReference type="EMBL" id="JAUDZG010000002">
    <property type="protein sequence ID" value="KAK3309006.1"/>
    <property type="molecule type" value="Genomic_DNA"/>
</dbReference>
<protein>
    <recommendedName>
        <fullName evidence="2">RanBD1 domain-containing protein</fullName>
    </recommendedName>
</protein>
<dbReference type="CDD" id="cd13170">
    <property type="entry name" value="RanBD_NUP50"/>
    <property type="match status" value="1"/>
</dbReference>
<feature type="compositionally biased region" description="Low complexity" evidence="1">
    <location>
        <begin position="33"/>
        <end position="44"/>
    </location>
</feature>
<feature type="compositionally biased region" description="Polar residues" evidence="1">
    <location>
        <begin position="344"/>
        <end position="354"/>
    </location>
</feature>
<evidence type="ECO:0000259" key="2">
    <source>
        <dbReference type="PROSITE" id="PS50196"/>
    </source>
</evidence>
<dbReference type="Proteomes" id="UP001273166">
    <property type="component" value="Unassembled WGS sequence"/>
</dbReference>
<feature type="compositionally biased region" description="Polar residues" evidence="1">
    <location>
        <begin position="494"/>
        <end position="538"/>
    </location>
</feature>
<feature type="compositionally biased region" description="Low complexity" evidence="1">
    <location>
        <begin position="627"/>
        <end position="653"/>
    </location>
</feature>
<evidence type="ECO:0000313" key="4">
    <source>
        <dbReference type="Proteomes" id="UP001273166"/>
    </source>
</evidence>
<feature type="compositionally biased region" description="Acidic residues" evidence="1">
    <location>
        <begin position="475"/>
        <end position="492"/>
    </location>
</feature>
<dbReference type="InterPro" id="IPR011993">
    <property type="entry name" value="PH-like_dom_sf"/>
</dbReference>
<dbReference type="GeneID" id="87883494"/>
<dbReference type="InterPro" id="IPR000156">
    <property type="entry name" value="Ran_bind_dom"/>
</dbReference>
<comment type="caution">
    <text evidence="3">The sequence shown here is derived from an EMBL/GenBank/DDBJ whole genome shotgun (WGS) entry which is preliminary data.</text>
</comment>
<dbReference type="SMART" id="SM00160">
    <property type="entry name" value="RanBD"/>
    <property type="match status" value="1"/>
</dbReference>
<dbReference type="SUPFAM" id="SSF50729">
    <property type="entry name" value="PH domain-like"/>
    <property type="match status" value="1"/>
</dbReference>
<feature type="region of interest" description="Disordered" evidence="1">
    <location>
        <begin position="312"/>
        <end position="731"/>
    </location>
</feature>
<feature type="compositionally biased region" description="Polar residues" evidence="1">
    <location>
        <begin position="604"/>
        <end position="616"/>
    </location>
</feature>
<proteinExistence type="predicted"/>
<reference evidence="3" key="2">
    <citation type="submission" date="2023-06" db="EMBL/GenBank/DDBJ databases">
        <authorList>
            <consortium name="Lawrence Berkeley National Laboratory"/>
            <person name="Mondo S.J."/>
            <person name="Hensen N."/>
            <person name="Bonometti L."/>
            <person name="Westerberg I."/>
            <person name="Brannstrom I.O."/>
            <person name="Guillou S."/>
            <person name="Cros-Aarteil S."/>
            <person name="Calhoun S."/>
            <person name="Haridas S."/>
            <person name="Kuo A."/>
            <person name="Pangilinan J."/>
            <person name="Riley R."/>
            <person name="Labutti K."/>
            <person name="Andreopoulos B."/>
            <person name="Lipzen A."/>
            <person name="Chen C."/>
            <person name="Yanf M."/>
            <person name="Daum C."/>
            <person name="Ng V."/>
            <person name="Clum A."/>
            <person name="Steindorff A."/>
            <person name="Ohm R."/>
            <person name="Martin F."/>
            <person name="Silar P."/>
            <person name="Natvig D."/>
            <person name="Lalanne C."/>
            <person name="Gautier V."/>
            <person name="Ament-Velasquez S.L."/>
            <person name="Kruys A."/>
            <person name="Hutchinson M.I."/>
            <person name="Powell A.J."/>
            <person name="Barry K."/>
            <person name="Miller A.N."/>
            <person name="Grigoriev I.V."/>
            <person name="Debuchy R."/>
            <person name="Gladieux P."/>
            <person name="Thoren M.H."/>
            <person name="Johannesson H."/>
        </authorList>
    </citation>
    <scope>NUCLEOTIDE SEQUENCE</scope>
    <source>
        <strain evidence="3">CBS 333.67</strain>
    </source>
</reference>
<evidence type="ECO:0000313" key="3">
    <source>
        <dbReference type="EMBL" id="KAK3309006.1"/>
    </source>
</evidence>
<feature type="domain" description="RanBD1" evidence="2">
    <location>
        <begin position="682"/>
        <end position="815"/>
    </location>
</feature>
<dbReference type="RefSeq" id="XP_062724786.1">
    <property type="nucleotide sequence ID" value="XM_062864665.1"/>
</dbReference>
<dbReference type="Pfam" id="PF00638">
    <property type="entry name" value="Ran_BP1"/>
    <property type="match status" value="1"/>
</dbReference>
<organism evidence="3 4">
    <name type="scientific">Chaetomium strumarium</name>
    <dbReference type="NCBI Taxonomy" id="1170767"/>
    <lineage>
        <taxon>Eukaryota</taxon>
        <taxon>Fungi</taxon>
        <taxon>Dikarya</taxon>
        <taxon>Ascomycota</taxon>
        <taxon>Pezizomycotina</taxon>
        <taxon>Sordariomycetes</taxon>
        <taxon>Sordariomycetidae</taxon>
        <taxon>Sordariales</taxon>
        <taxon>Chaetomiaceae</taxon>
        <taxon>Chaetomium</taxon>
    </lineage>
</organism>
<feature type="compositionally biased region" description="Basic and acidic residues" evidence="1">
    <location>
        <begin position="654"/>
        <end position="663"/>
    </location>
</feature>
<accession>A0AAJ0GZG7</accession>
<dbReference type="Gene3D" id="2.30.29.30">
    <property type="entry name" value="Pleckstrin-homology domain (PH domain)/Phosphotyrosine-binding domain (PTB)"/>
    <property type="match status" value="1"/>
</dbReference>
<keyword evidence="4" id="KW-1185">Reference proteome</keyword>
<feature type="compositionally biased region" description="Low complexity" evidence="1">
    <location>
        <begin position="573"/>
        <end position="602"/>
    </location>
</feature>
<reference evidence="3" key="1">
    <citation type="journal article" date="2023" name="Mol. Phylogenet. Evol.">
        <title>Genome-scale phylogeny and comparative genomics of the fungal order Sordariales.</title>
        <authorList>
            <person name="Hensen N."/>
            <person name="Bonometti L."/>
            <person name="Westerberg I."/>
            <person name="Brannstrom I.O."/>
            <person name="Guillou S."/>
            <person name="Cros-Aarteil S."/>
            <person name="Calhoun S."/>
            <person name="Haridas S."/>
            <person name="Kuo A."/>
            <person name="Mondo S."/>
            <person name="Pangilinan J."/>
            <person name="Riley R."/>
            <person name="LaButti K."/>
            <person name="Andreopoulos B."/>
            <person name="Lipzen A."/>
            <person name="Chen C."/>
            <person name="Yan M."/>
            <person name="Daum C."/>
            <person name="Ng V."/>
            <person name="Clum A."/>
            <person name="Steindorff A."/>
            <person name="Ohm R.A."/>
            <person name="Martin F."/>
            <person name="Silar P."/>
            <person name="Natvig D.O."/>
            <person name="Lalanne C."/>
            <person name="Gautier V."/>
            <person name="Ament-Velasquez S.L."/>
            <person name="Kruys A."/>
            <person name="Hutchinson M.I."/>
            <person name="Powell A.J."/>
            <person name="Barry K."/>
            <person name="Miller A.N."/>
            <person name="Grigoriev I.V."/>
            <person name="Debuchy R."/>
            <person name="Gladieux P."/>
            <person name="Hiltunen Thoren M."/>
            <person name="Johannesson H."/>
        </authorList>
    </citation>
    <scope>NUCLEOTIDE SEQUENCE</scope>
    <source>
        <strain evidence="3">CBS 333.67</strain>
    </source>
</reference>
<feature type="compositionally biased region" description="Basic and acidic residues" evidence="1">
    <location>
        <begin position="371"/>
        <end position="392"/>
    </location>
</feature>
<dbReference type="PROSITE" id="PS50196">
    <property type="entry name" value="RANBD1"/>
    <property type="match status" value="1"/>
</dbReference>
<feature type="compositionally biased region" description="Polar residues" evidence="1">
    <location>
        <begin position="70"/>
        <end position="81"/>
    </location>
</feature>